<dbReference type="HAMAP" id="MF_01841">
    <property type="entry name" value="Agmatine_deimin"/>
    <property type="match status" value="1"/>
</dbReference>
<comment type="catalytic activity">
    <reaction evidence="2">
        <text>agmatine + H2O = N-carbamoylputrescine + NH4(+)</text>
        <dbReference type="Rhea" id="RHEA:18037"/>
        <dbReference type="ChEBI" id="CHEBI:15377"/>
        <dbReference type="ChEBI" id="CHEBI:28938"/>
        <dbReference type="ChEBI" id="CHEBI:58145"/>
        <dbReference type="ChEBI" id="CHEBI:58318"/>
        <dbReference type="EC" id="3.5.3.12"/>
    </reaction>
</comment>
<dbReference type="InterPro" id="IPR007466">
    <property type="entry name" value="Peptidyl-Arg-deiminase_porph"/>
</dbReference>
<dbReference type="PANTHER" id="PTHR31377:SF0">
    <property type="entry name" value="AGMATINE DEIMINASE-RELATED"/>
    <property type="match status" value="1"/>
</dbReference>
<organism evidence="3 4">
    <name type="scientific">Zavarzinia compransoris</name>
    <dbReference type="NCBI Taxonomy" id="1264899"/>
    <lineage>
        <taxon>Bacteria</taxon>
        <taxon>Pseudomonadati</taxon>
        <taxon>Pseudomonadota</taxon>
        <taxon>Alphaproteobacteria</taxon>
        <taxon>Rhodospirillales</taxon>
        <taxon>Zavarziniaceae</taxon>
        <taxon>Zavarzinia</taxon>
    </lineage>
</organism>
<feature type="active site" description="Amidino-cysteine intermediate" evidence="2">
    <location>
        <position position="356"/>
    </location>
</feature>
<dbReference type="OrthoDB" id="9808013at2"/>
<dbReference type="GO" id="GO:0047632">
    <property type="term" value="F:agmatine deiminase activity"/>
    <property type="evidence" value="ECO:0007669"/>
    <property type="project" value="UniProtKB-UniRule"/>
</dbReference>
<dbReference type="RefSeq" id="WP_109921954.1">
    <property type="nucleotide sequence ID" value="NZ_QGLF01000004.1"/>
</dbReference>
<dbReference type="NCBIfam" id="NF010070">
    <property type="entry name" value="PRK13551.1"/>
    <property type="match status" value="1"/>
</dbReference>
<accession>A0A317DYG0</accession>
<dbReference type="InterPro" id="IPR017754">
    <property type="entry name" value="Agmatine_deiminase"/>
</dbReference>
<keyword evidence="1 2" id="KW-0378">Hydrolase</keyword>
<dbReference type="AlphaFoldDB" id="A0A317DYG0"/>
<protein>
    <recommendedName>
        <fullName evidence="2">Putative agmatine deiminase</fullName>
        <ecNumber evidence="2">3.5.3.12</ecNumber>
    </recommendedName>
    <alternativeName>
        <fullName evidence="2">Agmatine iminohydrolase</fullName>
    </alternativeName>
</protein>
<comment type="caution">
    <text evidence="3">The sequence shown here is derived from an EMBL/GenBank/DDBJ whole genome shotgun (WGS) entry which is preliminary data.</text>
</comment>
<sequence>MADTISSTPRADGFRMPGEFEPHQGCWMVWPERPDNWRDGARPAQAAFAAVAAAIAEGEPVTVLASGRQFVNARRQLPRHIRVIEATSNDSWCRDIGPSFVSDGKGRLRGIDWGFNAWGGLYYPHDQDELIAAKILEVERVPRYRAPLVLEGGSIHVDGEGTVLTTEECLLNPNRNPHLSRGEIEGYLKDYLNVETVVWLGPGVHQDETDGHIDNLACFVKPGVIALTWTDDTADPQHAISKDAFERLSTAKDARGRPFEVVKLPSPGPLFASADEAAGLDFGGLDDDGALVRGAGHRLAGSYVNFYIGNGIVVMPLLDPRTDDEAREIVARLFPDRRVIAVPGREILLGGGNIHCITQQQPIGRPA</sequence>
<evidence type="ECO:0000256" key="2">
    <source>
        <dbReference type="HAMAP-Rule" id="MF_01841"/>
    </source>
</evidence>
<dbReference type="Proteomes" id="UP000246077">
    <property type="component" value="Unassembled WGS sequence"/>
</dbReference>
<evidence type="ECO:0000256" key="1">
    <source>
        <dbReference type="ARBA" id="ARBA00022801"/>
    </source>
</evidence>
<gene>
    <name evidence="2 3" type="primary">aguA</name>
    <name evidence="3" type="ORF">DKG75_15060</name>
</gene>
<dbReference type="SUPFAM" id="SSF55909">
    <property type="entry name" value="Pentein"/>
    <property type="match status" value="1"/>
</dbReference>
<comment type="similarity">
    <text evidence="2">Belongs to the agmatine deiminase family.</text>
</comment>
<dbReference type="EMBL" id="QGLF01000004">
    <property type="protein sequence ID" value="PWR19778.1"/>
    <property type="molecule type" value="Genomic_DNA"/>
</dbReference>
<dbReference type="Pfam" id="PF04371">
    <property type="entry name" value="PAD_porph"/>
    <property type="match status" value="1"/>
</dbReference>
<keyword evidence="4" id="KW-1185">Reference proteome</keyword>
<evidence type="ECO:0000313" key="3">
    <source>
        <dbReference type="EMBL" id="PWR19778.1"/>
    </source>
</evidence>
<dbReference type="GO" id="GO:0009446">
    <property type="term" value="P:putrescine biosynthetic process"/>
    <property type="evidence" value="ECO:0007669"/>
    <property type="project" value="InterPro"/>
</dbReference>
<reference evidence="4" key="1">
    <citation type="submission" date="2018-05" db="EMBL/GenBank/DDBJ databases">
        <title>Zavarzinia sp. HR-AS.</title>
        <authorList>
            <person name="Lee Y."/>
            <person name="Jeon C.O."/>
        </authorList>
    </citation>
    <scope>NUCLEOTIDE SEQUENCE [LARGE SCALE GENOMIC DNA]</scope>
    <source>
        <strain evidence="4">DSM 1231</strain>
    </source>
</reference>
<dbReference type="Gene3D" id="3.75.10.10">
    <property type="entry name" value="L-arginine/glycine Amidinotransferase, Chain A"/>
    <property type="match status" value="1"/>
</dbReference>
<dbReference type="EC" id="3.5.3.12" evidence="2"/>
<dbReference type="NCBIfam" id="TIGR03380">
    <property type="entry name" value="agmatine_aguA"/>
    <property type="match status" value="1"/>
</dbReference>
<name>A0A317DYG0_9PROT</name>
<evidence type="ECO:0000313" key="4">
    <source>
        <dbReference type="Proteomes" id="UP000246077"/>
    </source>
</evidence>
<dbReference type="GO" id="GO:0004668">
    <property type="term" value="F:protein-arginine deiminase activity"/>
    <property type="evidence" value="ECO:0007669"/>
    <property type="project" value="InterPro"/>
</dbReference>
<proteinExistence type="inferred from homology"/>
<dbReference type="PANTHER" id="PTHR31377">
    <property type="entry name" value="AGMATINE DEIMINASE-RELATED"/>
    <property type="match status" value="1"/>
</dbReference>